<dbReference type="GO" id="GO:0008270">
    <property type="term" value="F:zinc ion binding"/>
    <property type="evidence" value="ECO:0007669"/>
    <property type="project" value="UniProtKB-KW"/>
</dbReference>
<organism evidence="16 17">
    <name type="scientific">Amphibalanus amphitrite</name>
    <name type="common">Striped barnacle</name>
    <name type="synonym">Balanus amphitrite</name>
    <dbReference type="NCBI Taxonomy" id="1232801"/>
    <lineage>
        <taxon>Eukaryota</taxon>
        <taxon>Metazoa</taxon>
        <taxon>Ecdysozoa</taxon>
        <taxon>Arthropoda</taxon>
        <taxon>Crustacea</taxon>
        <taxon>Multicrustacea</taxon>
        <taxon>Cirripedia</taxon>
        <taxon>Thoracica</taxon>
        <taxon>Thoracicalcarea</taxon>
        <taxon>Balanomorpha</taxon>
        <taxon>Balanoidea</taxon>
        <taxon>Balanidae</taxon>
        <taxon>Amphibalaninae</taxon>
        <taxon>Amphibalanus</taxon>
    </lineage>
</organism>
<evidence type="ECO:0000256" key="12">
    <source>
        <dbReference type="ARBA" id="ARBA00033003"/>
    </source>
</evidence>
<evidence type="ECO:0000256" key="6">
    <source>
        <dbReference type="ARBA" id="ARBA00023125"/>
    </source>
</evidence>
<feature type="region of interest" description="Disordered" evidence="14">
    <location>
        <begin position="119"/>
        <end position="146"/>
    </location>
</feature>
<dbReference type="InterPro" id="IPR013088">
    <property type="entry name" value="Znf_NHR/GATA"/>
</dbReference>
<reference evidence="16 17" key="1">
    <citation type="submission" date="2019-07" db="EMBL/GenBank/DDBJ databases">
        <title>Draft genome assembly of a fouling barnacle, Amphibalanus amphitrite (Darwin, 1854): The first reference genome for Thecostraca.</title>
        <authorList>
            <person name="Kim W."/>
        </authorList>
    </citation>
    <scope>NUCLEOTIDE SEQUENCE [LARGE SCALE GENOMIC DNA]</scope>
    <source>
        <strain evidence="16">SNU_AA5</strain>
        <tissue evidence="16">Soma without cirri and trophi</tissue>
    </source>
</reference>
<dbReference type="Gene3D" id="1.10.565.10">
    <property type="entry name" value="Retinoid X Receptor"/>
    <property type="match status" value="2"/>
</dbReference>
<evidence type="ECO:0000256" key="8">
    <source>
        <dbReference type="ARBA" id="ARBA00023170"/>
    </source>
</evidence>
<comment type="caution">
    <text evidence="16">The sequence shown here is derived from an EMBL/GenBank/DDBJ whole genome shotgun (WGS) entry which is preliminary data.</text>
</comment>
<keyword evidence="4" id="KW-0862">Zinc</keyword>
<keyword evidence="17" id="KW-1185">Reference proteome</keyword>
<keyword evidence="2" id="KW-0479">Metal-binding</keyword>
<dbReference type="PROSITE" id="PS51843">
    <property type="entry name" value="NR_LBD"/>
    <property type="match status" value="1"/>
</dbReference>
<keyword evidence="9" id="KW-0539">Nucleus</keyword>
<dbReference type="GO" id="GO:0000122">
    <property type="term" value="P:negative regulation of transcription by RNA polymerase II"/>
    <property type="evidence" value="ECO:0007669"/>
    <property type="project" value="TreeGrafter"/>
</dbReference>
<dbReference type="Gene3D" id="3.30.50.10">
    <property type="entry name" value="Erythroid Transcription Factor GATA-1, subunit A"/>
    <property type="match status" value="1"/>
</dbReference>
<dbReference type="GO" id="GO:0004879">
    <property type="term" value="F:nuclear receptor activity"/>
    <property type="evidence" value="ECO:0007669"/>
    <property type="project" value="InterPro"/>
</dbReference>
<dbReference type="GO" id="GO:0035100">
    <property type="term" value="F:ecdysone binding"/>
    <property type="evidence" value="ECO:0007669"/>
    <property type="project" value="InterPro"/>
</dbReference>
<feature type="compositionally biased region" description="Basic and acidic residues" evidence="14">
    <location>
        <begin position="280"/>
        <end position="295"/>
    </location>
</feature>
<evidence type="ECO:0000256" key="11">
    <source>
        <dbReference type="ARBA" id="ARBA00030794"/>
    </source>
</evidence>
<feature type="region of interest" description="Disordered" evidence="14">
    <location>
        <begin position="196"/>
        <end position="231"/>
    </location>
</feature>
<keyword evidence="3" id="KW-0863">Zinc-finger</keyword>
<keyword evidence="6" id="KW-0238">DNA-binding</keyword>
<dbReference type="InterPro" id="IPR001723">
    <property type="entry name" value="Nuclear_hrmn_rcpt"/>
</dbReference>
<dbReference type="EMBL" id="VIIS01000218">
    <property type="protein sequence ID" value="KAF0311777.1"/>
    <property type="molecule type" value="Genomic_DNA"/>
</dbReference>
<dbReference type="Proteomes" id="UP000440578">
    <property type="component" value="Unassembled WGS sequence"/>
</dbReference>
<dbReference type="PANTHER" id="PTHR24082:SF507">
    <property type="entry name" value="BILE ACID RECEPTOR-RELATED"/>
    <property type="match status" value="1"/>
</dbReference>
<evidence type="ECO:0000256" key="10">
    <source>
        <dbReference type="ARBA" id="ARBA00029963"/>
    </source>
</evidence>
<name>A0A6A4WXE5_AMPAM</name>
<evidence type="ECO:0000256" key="13">
    <source>
        <dbReference type="ARBA" id="ARBA00033286"/>
    </source>
</evidence>
<evidence type="ECO:0000259" key="15">
    <source>
        <dbReference type="PROSITE" id="PS51843"/>
    </source>
</evidence>
<dbReference type="PANTHER" id="PTHR24082">
    <property type="entry name" value="NUCLEAR HORMONE RECEPTOR"/>
    <property type="match status" value="1"/>
</dbReference>
<dbReference type="InterPro" id="IPR050234">
    <property type="entry name" value="Nuclear_hormone_rcpt_NR1"/>
</dbReference>
<sequence>MLSLTDLKALTYPRLPSLSVSADGSPPEVTSSHLSPLSEQTSPTSTHTAHTMVASPDQQLDHDFDMHMDGLMWRDLDLNSNSTSAAATLGIGVYGDFPTRPAANCGERDARAASVAHLERRQGHDDLASPCSNGQFGDDKRKKGPVPRQNEELCLVCGDRASGYHYNALTCEGCKGKKVLSCENCKGVVPEYQCQVKREAKKAQRERDRPNSTTSAQDGPDSKRQRLGSTDQTVAVAGAAGGGGGSMPAPVSLPVQRRALTAEQNELINRLVQYQEEYESPTKEDMRRSALERTSSDPAELQCKQITGLTVLTVRLIVEFTKRLPGFQDKLCREDQICLVKTLVDTPGEDDSERHFRRITEMTILTIKLIVEFSKCLTGFDRLVKDDQITLLKECSSEVMMLRCARRYDEDTESIVFANNYPYTRESYERAGLDSATIDKNFQFCKKMCKMKVDNAEYALLTAIDIFSDRFGLEEPDKVERIQSIYVEALRAYVDFQRPPPTGVIFAKLLSVLTEVRQLGKLNTELCWSLKLKKRVLPPFLHEIWDVPA</sequence>
<protein>
    <recommendedName>
        <fullName evidence="1">Ecdysone receptor</fullName>
    </recommendedName>
    <alternativeName>
        <fullName evidence="10">20-hydroxy-ecdysone receptor</fullName>
    </alternativeName>
    <alternativeName>
        <fullName evidence="11">EcRH</fullName>
    </alternativeName>
    <alternativeName>
        <fullName evidence="12">Ecdysteroid receptor</fullName>
    </alternativeName>
    <alternativeName>
        <fullName evidence="13">Nuclear receptor subfamily 1 group H member 1</fullName>
    </alternativeName>
</protein>
<feature type="domain" description="NR LBD" evidence="15">
    <location>
        <begin position="263"/>
        <end position="549"/>
    </location>
</feature>
<dbReference type="OrthoDB" id="5837785at2759"/>
<dbReference type="GO" id="GO:0030154">
    <property type="term" value="P:cell differentiation"/>
    <property type="evidence" value="ECO:0007669"/>
    <property type="project" value="TreeGrafter"/>
</dbReference>
<feature type="region of interest" description="Disordered" evidence="14">
    <location>
        <begin position="17"/>
        <end position="49"/>
    </location>
</feature>
<feature type="compositionally biased region" description="Basic and acidic residues" evidence="14">
    <location>
        <begin position="196"/>
        <end position="210"/>
    </location>
</feature>
<evidence type="ECO:0000313" key="17">
    <source>
        <dbReference type="Proteomes" id="UP000440578"/>
    </source>
</evidence>
<feature type="compositionally biased region" description="Polar residues" evidence="14">
    <location>
        <begin position="18"/>
        <end position="49"/>
    </location>
</feature>
<dbReference type="AlphaFoldDB" id="A0A6A4WXE5"/>
<dbReference type="InterPro" id="IPR000536">
    <property type="entry name" value="Nucl_hrmn_rcpt_lig-bd"/>
</dbReference>
<proteinExistence type="predicted"/>
<evidence type="ECO:0000256" key="14">
    <source>
        <dbReference type="SAM" id="MobiDB-lite"/>
    </source>
</evidence>
<dbReference type="FunFam" id="1.10.565.10:FF:000030">
    <property type="entry name" value="Ecdysone receptor (Isoform A)"/>
    <property type="match status" value="1"/>
</dbReference>
<dbReference type="SMART" id="SM00399">
    <property type="entry name" value="ZnF_C4"/>
    <property type="match status" value="1"/>
</dbReference>
<evidence type="ECO:0000256" key="9">
    <source>
        <dbReference type="ARBA" id="ARBA00023242"/>
    </source>
</evidence>
<dbReference type="Pfam" id="PF00104">
    <property type="entry name" value="Hormone_recep"/>
    <property type="match status" value="1"/>
</dbReference>
<evidence type="ECO:0000256" key="2">
    <source>
        <dbReference type="ARBA" id="ARBA00022723"/>
    </source>
</evidence>
<keyword evidence="7" id="KW-0804">Transcription</keyword>
<dbReference type="GO" id="GO:0035076">
    <property type="term" value="P:ecdysone receptor signaling pathway"/>
    <property type="evidence" value="ECO:0007669"/>
    <property type="project" value="InterPro"/>
</dbReference>
<dbReference type="SUPFAM" id="SSF48508">
    <property type="entry name" value="Nuclear receptor ligand-binding domain"/>
    <property type="match status" value="2"/>
</dbReference>
<evidence type="ECO:0000256" key="3">
    <source>
        <dbReference type="ARBA" id="ARBA00022771"/>
    </source>
</evidence>
<evidence type="ECO:0000313" key="16">
    <source>
        <dbReference type="EMBL" id="KAF0311777.1"/>
    </source>
</evidence>
<dbReference type="InterPro" id="IPR003069">
    <property type="entry name" value="Ecdystd_rcpt"/>
</dbReference>
<accession>A0A6A4WXE5</accession>
<keyword evidence="5" id="KW-0805">Transcription regulation</keyword>
<dbReference type="GO" id="GO:0090575">
    <property type="term" value="C:RNA polymerase II transcription regulator complex"/>
    <property type="evidence" value="ECO:0007669"/>
    <property type="project" value="TreeGrafter"/>
</dbReference>
<feature type="region of interest" description="Disordered" evidence="14">
    <location>
        <begin position="276"/>
        <end position="296"/>
    </location>
</feature>
<evidence type="ECO:0000256" key="5">
    <source>
        <dbReference type="ARBA" id="ARBA00023015"/>
    </source>
</evidence>
<evidence type="ECO:0000256" key="4">
    <source>
        <dbReference type="ARBA" id="ARBA00022833"/>
    </source>
</evidence>
<keyword evidence="8 16" id="KW-0675">Receptor</keyword>
<dbReference type="SMART" id="SM00430">
    <property type="entry name" value="HOLI"/>
    <property type="match status" value="1"/>
</dbReference>
<dbReference type="GO" id="GO:0000978">
    <property type="term" value="F:RNA polymerase II cis-regulatory region sequence-specific DNA binding"/>
    <property type="evidence" value="ECO:0007669"/>
    <property type="project" value="TreeGrafter"/>
</dbReference>
<dbReference type="PRINTS" id="PR01283">
    <property type="entry name" value="ECDYSTEROIDR"/>
</dbReference>
<dbReference type="PRINTS" id="PR00398">
    <property type="entry name" value="STRDHORMONER"/>
</dbReference>
<dbReference type="Pfam" id="PF00105">
    <property type="entry name" value="zf-C4"/>
    <property type="match status" value="1"/>
</dbReference>
<evidence type="ECO:0000256" key="1">
    <source>
        <dbReference type="ARBA" id="ARBA00022052"/>
    </source>
</evidence>
<dbReference type="InterPro" id="IPR035500">
    <property type="entry name" value="NHR-like_dom_sf"/>
</dbReference>
<dbReference type="SUPFAM" id="SSF57716">
    <property type="entry name" value="Glucocorticoid receptor-like (DNA-binding domain)"/>
    <property type="match status" value="1"/>
</dbReference>
<gene>
    <name evidence="16" type="primary">EcR_2</name>
    <name evidence="16" type="ORF">FJT64_017480</name>
</gene>
<evidence type="ECO:0000256" key="7">
    <source>
        <dbReference type="ARBA" id="ARBA00023163"/>
    </source>
</evidence>
<dbReference type="InterPro" id="IPR001628">
    <property type="entry name" value="Znf_hrmn_rcpt"/>
</dbReference>
<dbReference type="GO" id="GO:0045944">
    <property type="term" value="P:positive regulation of transcription by RNA polymerase II"/>
    <property type="evidence" value="ECO:0007669"/>
    <property type="project" value="TreeGrafter"/>
</dbReference>